<organism evidence="8 9">
    <name type="scientific">Aspergillus mulundensis</name>
    <dbReference type="NCBI Taxonomy" id="1810919"/>
    <lineage>
        <taxon>Eukaryota</taxon>
        <taxon>Fungi</taxon>
        <taxon>Dikarya</taxon>
        <taxon>Ascomycota</taxon>
        <taxon>Pezizomycotina</taxon>
        <taxon>Eurotiomycetes</taxon>
        <taxon>Eurotiomycetidae</taxon>
        <taxon>Eurotiales</taxon>
        <taxon>Aspergillaceae</taxon>
        <taxon>Aspergillus</taxon>
        <taxon>Aspergillus subgen. Nidulantes</taxon>
    </lineage>
</organism>
<dbReference type="PANTHER" id="PTHR42973:SF39">
    <property type="entry name" value="FAD-BINDING PCMH-TYPE DOMAIN-CONTAINING PROTEIN"/>
    <property type="match status" value="1"/>
</dbReference>
<dbReference type="InterPro" id="IPR012951">
    <property type="entry name" value="BBE"/>
</dbReference>
<dbReference type="InterPro" id="IPR016169">
    <property type="entry name" value="FAD-bd_PCMH_sub2"/>
</dbReference>
<dbReference type="InterPro" id="IPR016166">
    <property type="entry name" value="FAD-bd_PCMH"/>
</dbReference>
<dbReference type="InterPro" id="IPR006094">
    <property type="entry name" value="Oxid_FAD_bind_N"/>
</dbReference>
<sequence>MSRSAMQPFAMVSLLLLSLFLAFKPTLSASTPSRQCRCRPNDRCWPSEQDWNAFNRSINGNLIHLRPVGAACHGTEYDAAECADAQANTMNSYWRAAEPGALQTTNWESTGEGATDCDINTPRNTPCRQGRIPLYAVLAETTEEIQTAVRFAKRRNLRVVIKNTGHGGLGVSAAPDSLQINTGRFKRIETVDDFVPDKGKESVGRVVTIGAGVQIHELTDAGVRDGFTSIMGICDTIGIAGGYIQGGGLGLLASAFGMASDNAVEYNVVTADGDLVVANAFQNKDLFWALRGGGGGTFGIAVNTTVRALPDLKGVVLRIDAIGSRETIFEIAKYIVRAFPAIKRGDESGKTSGYVLASTQANSSFIQSETVIPNVDALPPSQRAEITKLTNALNAAGFSQSYTANITAYPHLSAFFNAVQPVPPYGRIEGSVLFSEKFYHTTSGAARITDTVLNQTYGPGDTIEFFMTGGGQLADNRALDTALSPRWRDVGLYVSARRAVPASSAAKRFGADSPMTDIRAVERPGLGSYANVADWDEPEWPEAFWDRNYGRLQRVKRAWDRDGLFVVTLGVGSEEWDQEQMCRVR</sequence>
<comment type="similarity">
    <text evidence="2">Belongs to the oxygen-dependent FAD-linked oxidoreductase family.</text>
</comment>
<evidence type="ECO:0000313" key="9">
    <source>
        <dbReference type="Proteomes" id="UP000256690"/>
    </source>
</evidence>
<dbReference type="InterPro" id="IPR050416">
    <property type="entry name" value="FAD-linked_Oxidoreductase"/>
</dbReference>
<dbReference type="InterPro" id="IPR036318">
    <property type="entry name" value="FAD-bd_PCMH-like_sf"/>
</dbReference>
<gene>
    <name evidence="8" type="ORF">DSM5745_09477</name>
</gene>
<comment type="cofactor">
    <cofactor evidence="1">
        <name>FAD</name>
        <dbReference type="ChEBI" id="CHEBI:57692"/>
    </cofactor>
</comment>
<dbReference type="GO" id="GO:0016491">
    <property type="term" value="F:oxidoreductase activity"/>
    <property type="evidence" value="ECO:0007669"/>
    <property type="project" value="UniProtKB-KW"/>
</dbReference>
<evidence type="ECO:0000256" key="2">
    <source>
        <dbReference type="ARBA" id="ARBA00005466"/>
    </source>
</evidence>
<name>A0A3D8QVL5_9EURO</name>
<dbReference type="OrthoDB" id="9983560at2759"/>
<reference evidence="8 9" key="1">
    <citation type="journal article" date="2018" name="IMA Fungus">
        <title>IMA Genome-F 9: Draft genome sequence of Annulohypoxylon stygium, Aspergillus mulundensis, Berkeleyomyces basicola (syn. Thielaviopsis basicola), Ceratocystis smalleyi, two Cercospora beticola strains, Coleophoma cylindrospora, Fusarium fracticaudum, Phialophora cf. hyalina, and Morchella septimelata.</title>
        <authorList>
            <person name="Wingfield B.D."/>
            <person name="Bills G.F."/>
            <person name="Dong Y."/>
            <person name="Huang W."/>
            <person name="Nel W.J."/>
            <person name="Swalarsk-Parry B.S."/>
            <person name="Vaghefi N."/>
            <person name="Wilken P.M."/>
            <person name="An Z."/>
            <person name="de Beer Z.W."/>
            <person name="De Vos L."/>
            <person name="Chen L."/>
            <person name="Duong T.A."/>
            <person name="Gao Y."/>
            <person name="Hammerbacher A."/>
            <person name="Kikkert J.R."/>
            <person name="Li Y."/>
            <person name="Li H."/>
            <person name="Li K."/>
            <person name="Li Q."/>
            <person name="Liu X."/>
            <person name="Ma X."/>
            <person name="Naidoo K."/>
            <person name="Pethybridge S.J."/>
            <person name="Sun J."/>
            <person name="Steenkamp E.T."/>
            <person name="van der Nest M.A."/>
            <person name="van Wyk S."/>
            <person name="Wingfield M.J."/>
            <person name="Xiong C."/>
            <person name="Yue Q."/>
            <person name="Zhang X."/>
        </authorList>
    </citation>
    <scope>NUCLEOTIDE SEQUENCE [LARGE SCALE GENOMIC DNA]</scope>
    <source>
        <strain evidence="8 9">DSM 5745</strain>
    </source>
</reference>
<keyword evidence="5" id="KW-0560">Oxidoreductase</keyword>
<evidence type="ECO:0000256" key="3">
    <source>
        <dbReference type="ARBA" id="ARBA00022630"/>
    </source>
</evidence>
<dbReference type="RefSeq" id="XP_026599841.1">
    <property type="nucleotide sequence ID" value="XM_026751493.1"/>
</dbReference>
<feature type="chain" id="PRO_5017654848" description="FAD-binding PCMH-type domain-containing protein" evidence="6">
    <location>
        <begin position="29"/>
        <end position="585"/>
    </location>
</feature>
<dbReference type="STRING" id="1810919.A0A3D8QVL5"/>
<dbReference type="PROSITE" id="PS51387">
    <property type="entry name" value="FAD_PCMH"/>
    <property type="match status" value="1"/>
</dbReference>
<dbReference type="SUPFAM" id="SSF56176">
    <property type="entry name" value="FAD-binding/transporter-associated domain-like"/>
    <property type="match status" value="1"/>
</dbReference>
<dbReference type="GeneID" id="38119847"/>
<dbReference type="Pfam" id="PF08031">
    <property type="entry name" value="BBE"/>
    <property type="match status" value="1"/>
</dbReference>
<dbReference type="EMBL" id="PVWQ01000013">
    <property type="protein sequence ID" value="RDW65738.1"/>
    <property type="molecule type" value="Genomic_DNA"/>
</dbReference>
<comment type="caution">
    <text evidence="8">The sequence shown here is derived from an EMBL/GenBank/DDBJ whole genome shotgun (WGS) entry which is preliminary data.</text>
</comment>
<feature type="domain" description="FAD-binding PCMH-type" evidence="7">
    <location>
        <begin position="128"/>
        <end position="311"/>
    </location>
</feature>
<keyword evidence="6" id="KW-0732">Signal</keyword>
<evidence type="ECO:0000256" key="5">
    <source>
        <dbReference type="ARBA" id="ARBA00023002"/>
    </source>
</evidence>
<proteinExistence type="inferred from homology"/>
<keyword evidence="9" id="KW-1185">Reference proteome</keyword>
<evidence type="ECO:0000313" key="8">
    <source>
        <dbReference type="EMBL" id="RDW65738.1"/>
    </source>
</evidence>
<dbReference type="Proteomes" id="UP000256690">
    <property type="component" value="Unassembled WGS sequence"/>
</dbReference>
<evidence type="ECO:0000259" key="7">
    <source>
        <dbReference type="PROSITE" id="PS51387"/>
    </source>
</evidence>
<evidence type="ECO:0000256" key="1">
    <source>
        <dbReference type="ARBA" id="ARBA00001974"/>
    </source>
</evidence>
<dbReference type="PANTHER" id="PTHR42973">
    <property type="entry name" value="BINDING OXIDOREDUCTASE, PUTATIVE (AFU_ORTHOLOGUE AFUA_1G17690)-RELATED"/>
    <property type="match status" value="1"/>
</dbReference>
<feature type="signal peptide" evidence="6">
    <location>
        <begin position="1"/>
        <end position="28"/>
    </location>
</feature>
<dbReference type="AlphaFoldDB" id="A0A3D8QVL5"/>
<keyword evidence="4" id="KW-0274">FAD</keyword>
<dbReference type="Pfam" id="PF01565">
    <property type="entry name" value="FAD_binding_4"/>
    <property type="match status" value="1"/>
</dbReference>
<evidence type="ECO:0000256" key="4">
    <source>
        <dbReference type="ARBA" id="ARBA00022827"/>
    </source>
</evidence>
<accession>A0A3D8QVL5</accession>
<evidence type="ECO:0000256" key="6">
    <source>
        <dbReference type="SAM" id="SignalP"/>
    </source>
</evidence>
<dbReference type="Gene3D" id="3.30.465.10">
    <property type="match status" value="2"/>
</dbReference>
<keyword evidence="3" id="KW-0285">Flavoprotein</keyword>
<protein>
    <recommendedName>
        <fullName evidence="7">FAD-binding PCMH-type domain-containing protein</fullName>
    </recommendedName>
</protein>
<dbReference type="GO" id="GO:0071949">
    <property type="term" value="F:FAD binding"/>
    <property type="evidence" value="ECO:0007669"/>
    <property type="project" value="InterPro"/>
</dbReference>